<dbReference type="PANTHER" id="PTHR44688">
    <property type="entry name" value="DNA-BINDING TRANSCRIPTIONAL ACTIVATOR DEVR_DOSR"/>
    <property type="match status" value="1"/>
</dbReference>
<proteinExistence type="predicted"/>
<accession>A0A8I0MU97</accession>
<dbReference type="PROSITE" id="PS00622">
    <property type="entry name" value="HTH_LUXR_1"/>
    <property type="match status" value="1"/>
</dbReference>
<sequence length="215" mass="23891">MSNTNNELIVVTSAIMQLKAAAKYKNFNHDTFQSVMSFANNSGLYIALVKKKERKVVSDINISACSQLVKKLQEMIYNDEFPLEELRDVCKTSSILSDVALYGQDDPSAAFMLLVIFQNSLSSTLTPASYLIDLITPYLHKAYTTSLEPKWAEQHPLDALTAREKEVYDWLSAGKTNREIGLILGISPFTVKNHVASILDKLNAPNRSAALALCN</sequence>
<dbReference type="Gene3D" id="1.10.10.10">
    <property type="entry name" value="Winged helix-like DNA-binding domain superfamily/Winged helix DNA-binding domain"/>
    <property type="match status" value="1"/>
</dbReference>
<evidence type="ECO:0000256" key="3">
    <source>
        <dbReference type="ARBA" id="ARBA00023163"/>
    </source>
</evidence>
<dbReference type="EMBL" id="AQHF01000020">
    <property type="protein sequence ID" value="MBE0345876.1"/>
    <property type="molecule type" value="Genomic_DNA"/>
</dbReference>
<keyword evidence="6" id="KW-1185">Reference proteome</keyword>
<dbReference type="SMART" id="SM00421">
    <property type="entry name" value="HTH_LUXR"/>
    <property type="match status" value="1"/>
</dbReference>
<keyword evidence="1" id="KW-0805">Transcription regulation</keyword>
<dbReference type="SUPFAM" id="SSF46894">
    <property type="entry name" value="C-terminal effector domain of the bipartite response regulators"/>
    <property type="match status" value="1"/>
</dbReference>
<keyword evidence="3" id="KW-0804">Transcription</keyword>
<evidence type="ECO:0000256" key="1">
    <source>
        <dbReference type="ARBA" id="ARBA00023015"/>
    </source>
</evidence>
<reference evidence="5 6" key="1">
    <citation type="submission" date="2015-06" db="EMBL/GenBank/DDBJ databases">
        <title>Genome sequence of Pseudoalteromonas peptidolytica.</title>
        <authorList>
            <person name="Xie B.-B."/>
            <person name="Rong J.-C."/>
            <person name="Qin Q.-L."/>
            <person name="Zhang Y.-Z."/>
        </authorList>
    </citation>
    <scope>NUCLEOTIDE SEQUENCE [LARGE SCALE GENOMIC DNA]</scope>
    <source>
        <strain evidence="5 6">F12-50-A1</strain>
    </source>
</reference>
<dbReference type="GO" id="GO:0006355">
    <property type="term" value="P:regulation of DNA-templated transcription"/>
    <property type="evidence" value="ECO:0007669"/>
    <property type="project" value="InterPro"/>
</dbReference>
<dbReference type="InterPro" id="IPR000792">
    <property type="entry name" value="Tscrpt_reg_LuxR_C"/>
</dbReference>
<dbReference type="GO" id="GO:0003677">
    <property type="term" value="F:DNA binding"/>
    <property type="evidence" value="ECO:0007669"/>
    <property type="project" value="UniProtKB-KW"/>
</dbReference>
<dbReference type="InterPro" id="IPR036388">
    <property type="entry name" value="WH-like_DNA-bd_sf"/>
</dbReference>
<dbReference type="AlphaFoldDB" id="A0A8I0MU97"/>
<dbReference type="RefSeq" id="WP_125253114.1">
    <property type="nucleotide sequence ID" value="NZ_AQHF01000020.1"/>
</dbReference>
<keyword evidence="2" id="KW-0238">DNA-binding</keyword>
<comment type="caution">
    <text evidence="5">The sequence shown here is derived from an EMBL/GenBank/DDBJ whole genome shotgun (WGS) entry which is preliminary data.</text>
</comment>
<dbReference type="InterPro" id="IPR016032">
    <property type="entry name" value="Sig_transdc_resp-reg_C-effctor"/>
</dbReference>
<name>A0A8I0MU97_9GAMM</name>
<dbReference type="PANTHER" id="PTHR44688:SF16">
    <property type="entry name" value="DNA-BINDING TRANSCRIPTIONAL ACTIVATOR DEVR_DOSR"/>
    <property type="match status" value="1"/>
</dbReference>
<protein>
    <recommendedName>
        <fullName evidence="4">HTH luxR-type domain-containing protein</fullName>
    </recommendedName>
</protein>
<dbReference type="Pfam" id="PF00196">
    <property type="entry name" value="GerE"/>
    <property type="match status" value="1"/>
</dbReference>
<dbReference type="CDD" id="cd06170">
    <property type="entry name" value="LuxR_C_like"/>
    <property type="match status" value="1"/>
</dbReference>
<gene>
    <name evidence="5" type="ORF">PPEP_a0848</name>
</gene>
<dbReference type="PRINTS" id="PR00038">
    <property type="entry name" value="HTHLUXR"/>
</dbReference>
<dbReference type="PROSITE" id="PS50043">
    <property type="entry name" value="HTH_LUXR_2"/>
    <property type="match status" value="1"/>
</dbReference>
<organism evidence="5 6">
    <name type="scientific">Pseudoalteromonas peptidolytica F12-50-A1</name>
    <dbReference type="NCBI Taxonomy" id="1315280"/>
    <lineage>
        <taxon>Bacteria</taxon>
        <taxon>Pseudomonadati</taxon>
        <taxon>Pseudomonadota</taxon>
        <taxon>Gammaproteobacteria</taxon>
        <taxon>Alteromonadales</taxon>
        <taxon>Pseudoalteromonadaceae</taxon>
        <taxon>Pseudoalteromonas</taxon>
    </lineage>
</organism>
<evidence type="ECO:0000256" key="2">
    <source>
        <dbReference type="ARBA" id="ARBA00023125"/>
    </source>
</evidence>
<dbReference type="Proteomes" id="UP000660708">
    <property type="component" value="Unassembled WGS sequence"/>
</dbReference>
<evidence type="ECO:0000313" key="5">
    <source>
        <dbReference type="EMBL" id="MBE0345876.1"/>
    </source>
</evidence>
<evidence type="ECO:0000313" key="6">
    <source>
        <dbReference type="Proteomes" id="UP000660708"/>
    </source>
</evidence>
<feature type="domain" description="HTH luxR-type" evidence="4">
    <location>
        <begin position="153"/>
        <end position="215"/>
    </location>
</feature>
<evidence type="ECO:0000259" key="4">
    <source>
        <dbReference type="PROSITE" id="PS50043"/>
    </source>
</evidence>